<feature type="compositionally biased region" description="Basic and acidic residues" evidence="2">
    <location>
        <begin position="555"/>
        <end position="572"/>
    </location>
</feature>
<dbReference type="GO" id="GO:0043596">
    <property type="term" value="C:nuclear replication fork"/>
    <property type="evidence" value="ECO:0007669"/>
    <property type="project" value="TreeGrafter"/>
</dbReference>
<dbReference type="GO" id="GO:0006270">
    <property type="term" value="P:DNA replication initiation"/>
    <property type="evidence" value="ECO:0007669"/>
    <property type="project" value="InterPro"/>
</dbReference>
<dbReference type="STRING" id="47428.A0A284R312"/>
<evidence type="ECO:0000256" key="1">
    <source>
        <dbReference type="ARBA" id="ARBA00009679"/>
    </source>
</evidence>
<name>A0A284R312_ARMOS</name>
<evidence type="ECO:0000259" key="3">
    <source>
        <dbReference type="Pfam" id="PF09329"/>
    </source>
</evidence>
<feature type="compositionally biased region" description="Low complexity" evidence="2">
    <location>
        <begin position="79"/>
        <end position="90"/>
    </location>
</feature>
<reference evidence="5" key="1">
    <citation type="journal article" date="2017" name="Nat. Ecol. Evol.">
        <title>Genome expansion and lineage-specific genetic innovations in the forest pathogenic fungi Armillaria.</title>
        <authorList>
            <person name="Sipos G."/>
            <person name="Prasanna A.N."/>
            <person name="Walter M.C."/>
            <person name="O'Connor E."/>
            <person name="Balint B."/>
            <person name="Krizsan K."/>
            <person name="Kiss B."/>
            <person name="Hess J."/>
            <person name="Varga T."/>
            <person name="Slot J."/>
            <person name="Riley R."/>
            <person name="Boka B."/>
            <person name="Rigling D."/>
            <person name="Barry K."/>
            <person name="Lee J."/>
            <person name="Mihaltcheva S."/>
            <person name="LaButti K."/>
            <person name="Lipzen A."/>
            <person name="Waldron R."/>
            <person name="Moloney N.M."/>
            <person name="Sperisen C."/>
            <person name="Kredics L."/>
            <person name="Vagvoelgyi C."/>
            <person name="Patrignani A."/>
            <person name="Fitzpatrick D."/>
            <person name="Nagy I."/>
            <person name="Doyle S."/>
            <person name="Anderson J.B."/>
            <person name="Grigoriev I.V."/>
            <person name="Gueldener U."/>
            <person name="Muensterkoetter M."/>
            <person name="Nagy L.G."/>
        </authorList>
    </citation>
    <scope>NUCLEOTIDE SEQUENCE [LARGE SCALE GENOMIC DNA]</scope>
    <source>
        <strain evidence="5">C18/9</strain>
    </source>
</reference>
<dbReference type="Gene3D" id="2.40.50.140">
    <property type="entry name" value="Nucleic acid-binding proteins"/>
    <property type="match status" value="1"/>
</dbReference>
<dbReference type="GO" id="GO:0003688">
    <property type="term" value="F:DNA replication origin binding"/>
    <property type="evidence" value="ECO:0007669"/>
    <property type="project" value="TreeGrafter"/>
</dbReference>
<keyword evidence="5" id="KW-1185">Reference proteome</keyword>
<dbReference type="PANTHER" id="PTHR13454">
    <property type="entry name" value="PROTEIN MCM10 HOMOLOG"/>
    <property type="match status" value="1"/>
</dbReference>
<evidence type="ECO:0000313" key="4">
    <source>
        <dbReference type="EMBL" id="SJL03120.1"/>
    </source>
</evidence>
<protein>
    <recommendedName>
        <fullName evidence="3">Zinc finger Mcm10/DnaG-type domain-containing protein</fullName>
    </recommendedName>
</protein>
<feature type="region of interest" description="Disordered" evidence="2">
    <location>
        <begin position="541"/>
        <end position="576"/>
    </location>
</feature>
<evidence type="ECO:0000313" key="5">
    <source>
        <dbReference type="Proteomes" id="UP000219338"/>
    </source>
</evidence>
<dbReference type="InterPro" id="IPR012340">
    <property type="entry name" value="NA-bd_OB-fold"/>
</dbReference>
<feature type="compositionally biased region" description="Polar residues" evidence="2">
    <location>
        <begin position="439"/>
        <end position="449"/>
    </location>
</feature>
<sequence length="663" mass="72561">MESLSQTPDESQRTQDDLRKEIARLQAQLQPDVPVSPKTNTKRQLGNMLAPPTPYPKKKRRISESGTDSVAPRQPRPAAKVPIPSSSKIPAPLPPKPAPSAVLAKLAQNKPLDDEDDGEVEPSRSAAFTDKPAEVKPAAGTHRDERLALIEDFEPGPYDHKPPFDDPNFEQLEPNSGIRLSSRVLPHEHLQEHLTGRVYISPSRLYSCVRLLPDKRGYDVPVCGDWVTIAVVAERGPIKFSKAPVTIDADDEGRKTDAKGKGKQKKQPPKPSGKKYVNMKLVDFGSRSRSASSATGGKAVIRGDAFLSLLLFESDGFDVETRENGSKGKIYKGGSRGAFESMSKLKEGDVIALMNPKILKPFQHATSTPHPTNNILALTPESAGTITAIGRAKDLGMCTVLKRDGSVCGSWCDKRVSDVCEWHVQNAVERRRAARPEFSASTSGMSNTAIKKRKPAYDPARQWGLKPEDAEGSATYVVSGHVVKGSGPSSLEVSENIGREGQAKAQRLRAKDADKALKNLLDRDKEGMKAVIAAREFVQKEDKKGKEDRRKRKRRDNEESSKTEPSTKESTPKSHYSAEIVKQLGFNPAARTGQPRDDSHLRQKLEVLAAMQSSKRNFNLAPRPGLRVRSNVTVPVGEKELPLTTERAGNASAGDAMMVDLDD</sequence>
<organism evidence="4 5">
    <name type="scientific">Armillaria ostoyae</name>
    <name type="common">Armillaria root rot fungus</name>
    <dbReference type="NCBI Taxonomy" id="47428"/>
    <lineage>
        <taxon>Eukaryota</taxon>
        <taxon>Fungi</taxon>
        <taxon>Dikarya</taxon>
        <taxon>Basidiomycota</taxon>
        <taxon>Agaricomycotina</taxon>
        <taxon>Agaricomycetes</taxon>
        <taxon>Agaricomycetidae</taxon>
        <taxon>Agaricales</taxon>
        <taxon>Marasmiineae</taxon>
        <taxon>Physalacriaceae</taxon>
        <taxon>Armillaria</taxon>
    </lineage>
</organism>
<feature type="region of interest" description="Disordered" evidence="2">
    <location>
        <begin position="639"/>
        <end position="663"/>
    </location>
</feature>
<gene>
    <name evidence="4" type="ORF">ARMOST_06466</name>
</gene>
<feature type="domain" description="Zinc finger Mcm10/DnaG-type" evidence="3">
    <location>
        <begin position="390"/>
        <end position="435"/>
    </location>
</feature>
<comment type="similarity">
    <text evidence="1">Belongs to the MCM10 family.</text>
</comment>
<dbReference type="PANTHER" id="PTHR13454:SF11">
    <property type="entry name" value="PROTEIN MCM10 HOMOLOG"/>
    <property type="match status" value="1"/>
</dbReference>
<evidence type="ECO:0000256" key="2">
    <source>
        <dbReference type="SAM" id="MobiDB-lite"/>
    </source>
</evidence>
<feature type="region of interest" description="Disordered" evidence="2">
    <location>
        <begin position="26"/>
        <end position="139"/>
    </location>
</feature>
<dbReference type="OMA" id="GKPCGSW"/>
<dbReference type="InterPro" id="IPR040184">
    <property type="entry name" value="Mcm10"/>
</dbReference>
<dbReference type="Proteomes" id="UP000219338">
    <property type="component" value="Unassembled WGS sequence"/>
</dbReference>
<feature type="region of interest" description="Disordered" evidence="2">
    <location>
        <begin position="250"/>
        <end position="275"/>
    </location>
</feature>
<dbReference type="InterPro" id="IPR015408">
    <property type="entry name" value="Znf_Mcm10/DnaG"/>
</dbReference>
<dbReference type="EMBL" id="FUEG01000004">
    <property type="protein sequence ID" value="SJL03120.1"/>
    <property type="molecule type" value="Genomic_DNA"/>
</dbReference>
<dbReference type="OrthoDB" id="202825at2759"/>
<accession>A0A284R312</accession>
<dbReference type="AlphaFoldDB" id="A0A284R312"/>
<dbReference type="Pfam" id="PF09329">
    <property type="entry name" value="zf-primase"/>
    <property type="match status" value="1"/>
</dbReference>
<feature type="region of interest" description="Disordered" evidence="2">
    <location>
        <begin position="438"/>
        <end position="460"/>
    </location>
</feature>
<proteinExistence type="inferred from homology"/>
<dbReference type="GO" id="GO:0003697">
    <property type="term" value="F:single-stranded DNA binding"/>
    <property type="evidence" value="ECO:0007669"/>
    <property type="project" value="InterPro"/>
</dbReference>